<comment type="caution">
    <text evidence="1">The sequence shown here is derived from an EMBL/GenBank/DDBJ whole genome shotgun (WGS) entry which is preliminary data.</text>
</comment>
<keyword evidence="2" id="KW-1185">Reference proteome</keyword>
<dbReference type="AlphaFoldDB" id="D5RH07"/>
<dbReference type="HOGENOM" id="CLU_077964_2_0_5"/>
<accession>D5RH07</accession>
<evidence type="ECO:0008006" key="3">
    <source>
        <dbReference type="Google" id="ProtNLM"/>
    </source>
</evidence>
<dbReference type="EMBL" id="ADVL01000070">
    <property type="protein sequence ID" value="EFH13408.1"/>
    <property type="molecule type" value="Genomic_DNA"/>
</dbReference>
<organism evidence="1 2">
    <name type="scientific">Pseudoroseomonas cervicalis ATCC 49957</name>
    <dbReference type="NCBI Taxonomy" id="525371"/>
    <lineage>
        <taxon>Bacteria</taxon>
        <taxon>Pseudomonadati</taxon>
        <taxon>Pseudomonadota</taxon>
        <taxon>Alphaproteobacteria</taxon>
        <taxon>Acetobacterales</taxon>
        <taxon>Roseomonadaceae</taxon>
        <taxon>Roseomonas</taxon>
    </lineage>
</organism>
<proteinExistence type="predicted"/>
<gene>
    <name evidence="1" type="ORF">HMPREF0731_0366</name>
</gene>
<name>D5RH07_9PROT</name>
<reference evidence="1 2" key="1">
    <citation type="submission" date="2010-04" db="EMBL/GenBank/DDBJ databases">
        <authorList>
            <person name="Qin X."/>
            <person name="Bachman B."/>
            <person name="Battles P."/>
            <person name="Bell A."/>
            <person name="Bess C."/>
            <person name="Bickham C."/>
            <person name="Chaboub L."/>
            <person name="Chen D."/>
            <person name="Coyle M."/>
            <person name="Deiros D.R."/>
            <person name="Dinh H."/>
            <person name="Forbes L."/>
            <person name="Fowler G."/>
            <person name="Francisco L."/>
            <person name="Fu Q."/>
            <person name="Gubbala S."/>
            <person name="Hale W."/>
            <person name="Han Y."/>
            <person name="Hemphill L."/>
            <person name="Highlander S.K."/>
            <person name="Hirani K."/>
            <person name="Hogues M."/>
            <person name="Jackson L."/>
            <person name="Jakkamsetti A."/>
            <person name="Javaid M."/>
            <person name="Jiang H."/>
            <person name="Korchina V."/>
            <person name="Kovar C."/>
            <person name="Lara F."/>
            <person name="Lee S."/>
            <person name="Mata R."/>
            <person name="Mathew T."/>
            <person name="Moen C."/>
            <person name="Morales K."/>
            <person name="Munidasa M."/>
            <person name="Nazareth L."/>
            <person name="Ngo R."/>
            <person name="Nguyen L."/>
            <person name="Okwuonu G."/>
            <person name="Ongeri F."/>
            <person name="Patil S."/>
            <person name="Petrosino J."/>
            <person name="Pham C."/>
            <person name="Pham P."/>
            <person name="Pu L.-L."/>
            <person name="Puazo M."/>
            <person name="Raj R."/>
            <person name="Reid J."/>
            <person name="Rouhana J."/>
            <person name="Saada N."/>
            <person name="Shang Y."/>
            <person name="Simmons D."/>
            <person name="Thornton R."/>
            <person name="Warren J."/>
            <person name="Weissenberger G."/>
            <person name="Zhang J."/>
            <person name="Zhang L."/>
            <person name="Zhou C."/>
            <person name="Zhu D."/>
            <person name="Muzny D."/>
            <person name="Worley K."/>
            <person name="Gibbs R."/>
        </authorList>
    </citation>
    <scope>NUCLEOTIDE SEQUENCE [LARGE SCALE GENOMIC DNA]</scope>
    <source>
        <strain evidence="1 2">ATCC 49957</strain>
    </source>
</reference>
<feature type="non-terminal residue" evidence="1">
    <location>
        <position position="1"/>
    </location>
</feature>
<sequence>RKPLPVGPRDRALRRARTCYDHLAGELAVGMAARMVARGELELSADGGALTEAGADFLGGLGVDLRAARAKRGRLFCRPCLDWSERRPHLAGALGAALCSACLDQGWLRRLPGTRALAVTPEGALMLGRAFGLAASPG</sequence>
<dbReference type="Proteomes" id="UP000005324">
    <property type="component" value="Unassembled WGS sequence"/>
</dbReference>
<evidence type="ECO:0000313" key="2">
    <source>
        <dbReference type="Proteomes" id="UP000005324"/>
    </source>
</evidence>
<protein>
    <recommendedName>
        <fullName evidence="3">Transcriptional regulator, ArsR family</fullName>
    </recommendedName>
</protein>
<evidence type="ECO:0000313" key="1">
    <source>
        <dbReference type="EMBL" id="EFH13408.1"/>
    </source>
</evidence>